<comment type="caution">
    <text evidence="2">The sequence shown here is derived from an EMBL/GenBank/DDBJ whole genome shotgun (WGS) entry which is preliminary data.</text>
</comment>
<dbReference type="InterPro" id="IPR027392">
    <property type="entry name" value="TF_Znf"/>
</dbReference>
<dbReference type="AlphaFoldDB" id="A0A0S7WQQ2"/>
<evidence type="ECO:0000313" key="3">
    <source>
        <dbReference type="Proteomes" id="UP000052008"/>
    </source>
</evidence>
<evidence type="ECO:0000259" key="1">
    <source>
        <dbReference type="Pfam" id="PF13453"/>
    </source>
</evidence>
<evidence type="ECO:0000313" key="2">
    <source>
        <dbReference type="EMBL" id="KPJ52510.1"/>
    </source>
</evidence>
<feature type="domain" description="Transcription factor zinc-finger" evidence="1">
    <location>
        <begin position="56"/>
        <end position="97"/>
    </location>
</feature>
<proteinExistence type="predicted"/>
<dbReference type="Pfam" id="PF13453">
    <property type="entry name" value="Zn_ribbon_TFIIB"/>
    <property type="match status" value="2"/>
</dbReference>
<reference evidence="2 3" key="1">
    <citation type="journal article" date="2015" name="Microbiome">
        <title>Genomic resolution of linkages in carbon, nitrogen, and sulfur cycling among widespread estuary sediment bacteria.</title>
        <authorList>
            <person name="Baker B.J."/>
            <person name="Lazar C.S."/>
            <person name="Teske A.P."/>
            <person name="Dick G.J."/>
        </authorList>
    </citation>
    <scope>NUCLEOTIDE SEQUENCE [LARGE SCALE GENOMIC DNA]</scope>
    <source>
        <strain evidence="2">DG_24</strain>
    </source>
</reference>
<dbReference type="Proteomes" id="UP000052008">
    <property type="component" value="Unassembled WGS sequence"/>
</dbReference>
<feature type="domain" description="Transcription factor zinc-finger" evidence="1">
    <location>
        <begin position="2"/>
        <end position="31"/>
    </location>
</feature>
<protein>
    <recommendedName>
        <fullName evidence="1">Transcription factor zinc-finger domain-containing protein</fullName>
    </recommendedName>
</protein>
<organism evidence="2 3">
    <name type="scientific">candidate division TA06 bacterium DG_24</name>
    <dbReference type="NCBI Taxonomy" id="1703770"/>
    <lineage>
        <taxon>Bacteria</taxon>
        <taxon>Bacteria division TA06</taxon>
    </lineage>
</organism>
<accession>A0A0S7WQQ2</accession>
<dbReference type="STRING" id="1703770.AMJ39_07675"/>
<sequence length="121" mass="13559">MIVLELDQVEIDHCTTCGGIWLDAGELELLLGDSVEKDGFLASFEADAAGGEKHRRCPICSKKMEKVVCGAEKRVRIDRCRRNDGIWLDEGELEEIVTLSSLGRHNRVLDLLKDMFAKKAQ</sequence>
<dbReference type="EMBL" id="LIZS01000055">
    <property type="protein sequence ID" value="KPJ52510.1"/>
    <property type="molecule type" value="Genomic_DNA"/>
</dbReference>
<name>A0A0S7WQQ2_UNCT6</name>
<gene>
    <name evidence="2" type="ORF">AMJ39_07675</name>
</gene>